<dbReference type="RefSeq" id="XP_053579602.1">
    <property type="nucleotide sequence ID" value="XM_053736036.1"/>
</dbReference>
<organism evidence="2 3">
    <name type="scientific">Caenorhabditis remanei</name>
    <name type="common">Caenorhabditis vulgaris</name>
    <dbReference type="NCBI Taxonomy" id="31234"/>
    <lineage>
        <taxon>Eukaryota</taxon>
        <taxon>Metazoa</taxon>
        <taxon>Ecdysozoa</taxon>
        <taxon>Nematoda</taxon>
        <taxon>Chromadorea</taxon>
        <taxon>Rhabditida</taxon>
        <taxon>Rhabditina</taxon>
        <taxon>Rhabditomorpha</taxon>
        <taxon>Rhabditoidea</taxon>
        <taxon>Rhabditidae</taxon>
        <taxon>Peloderinae</taxon>
        <taxon>Caenorhabditis</taxon>
    </lineage>
</organism>
<dbReference type="KEGG" id="crq:GCK72_024767"/>
<feature type="transmembrane region" description="Helical" evidence="1">
    <location>
        <begin position="44"/>
        <end position="66"/>
    </location>
</feature>
<dbReference type="CTD" id="9824104"/>
<dbReference type="AlphaFoldDB" id="A0A6A5G052"/>
<name>A0A6A5G052_CAERE</name>
<reference evidence="2 3" key="1">
    <citation type="submission" date="2019-12" db="EMBL/GenBank/DDBJ databases">
        <title>Chromosome-level assembly of the Caenorhabditis remanei genome.</title>
        <authorList>
            <person name="Teterina A.A."/>
            <person name="Willis J.H."/>
            <person name="Phillips P.C."/>
        </authorList>
    </citation>
    <scope>NUCLEOTIDE SEQUENCE [LARGE SCALE GENOMIC DNA]</scope>
    <source>
        <strain evidence="2 3">PX506</strain>
        <tissue evidence="2">Whole organism</tissue>
    </source>
</reference>
<keyword evidence="1" id="KW-0472">Membrane</keyword>
<evidence type="ECO:0000313" key="2">
    <source>
        <dbReference type="EMBL" id="KAF1748300.1"/>
    </source>
</evidence>
<dbReference type="GeneID" id="9824104"/>
<feature type="transmembrane region" description="Helical" evidence="1">
    <location>
        <begin position="6"/>
        <end position="24"/>
    </location>
</feature>
<evidence type="ECO:0000256" key="1">
    <source>
        <dbReference type="SAM" id="Phobius"/>
    </source>
</evidence>
<protein>
    <submittedName>
        <fullName evidence="2">Uncharacterized protein</fullName>
    </submittedName>
</protein>
<evidence type="ECO:0000313" key="3">
    <source>
        <dbReference type="Proteomes" id="UP000483820"/>
    </source>
</evidence>
<proteinExistence type="predicted"/>
<keyword evidence="1" id="KW-1133">Transmembrane helix</keyword>
<dbReference type="EMBL" id="WUAV01000006">
    <property type="protein sequence ID" value="KAF1748300.1"/>
    <property type="molecule type" value="Genomic_DNA"/>
</dbReference>
<keyword evidence="1" id="KW-0812">Transmembrane</keyword>
<sequence length="158" mass="17967">MSIDDVQRHITVVTLGSPAAYLFLRLLQKATVITHEPRNHTICWIFLSIYIMCTAASLTMCIAAFLHECDFEEYSYRRLIECCLRKNNERCPPEYQEAISTSALPPTYEEAIASRPPGYTPTSTPPVVSPSQSAVNITRNTVRYNCYQAEMEEAETMF</sequence>
<dbReference type="Proteomes" id="UP000483820">
    <property type="component" value="Chromosome X"/>
</dbReference>
<gene>
    <name evidence="2" type="ORF">GCK72_024767</name>
</gene>
<comment type="caution">
    <text evidence="2">The sequence shown here is derived from an EMBL/GenBank/DDBJ whole genome shotgun (WGS) entry which is preliminary data.</text>
</comment>
<accession>A0A6A5G052</accession>